<feature type="compositionally biased region" description="Basic and acidic residues" evidence="1">
    <location>
        <begin position="316"/>
        <end position="346"/>
    </location>
</feature>
<feature type="region of interest" description="Disordered" evidence="1">
    <location>
        <begin position="468"/>
        <end position="568"/>
    </location>
</feature>
<reference evidence="2" key="1">
    <citation type="submission" date="2018-10" db="EMBL/GenBank/DDBJ databases">
        <title>Hidden diversity of soil giant viruses.</title>
        <authorList>
            <person name="Schulz F."/>
            <person name="Alteio L."/>
            <person name="Goudeau D."/>
            <person name="Ryan E.M."/>
            <person name="Malmstrom R.R."/>
            <person name="Blanchard J."/>
            <person name="Woyke T."/>
        </authorList>
    </citation>
    <scope>NUCLEOTIDE SEQUENCE</scope>
    <source>
        <strain evidence="2">SAV1</strain>
    </source>
</reference>
<feature type="compositionally biased region" description="Low complexity" evidence="1">
    <location>
        <begin position="10"/>
        <end position="23"/>
    </location>
</feature>
<accession>A0A3G5ACH2</accession>
<feature type="compositionally biased region" description="Pro residues" evidence="1">
    <location>
        <begin position="415"/>
        <end position="428"/>
    </location>
</feature>
<organism evidence="2">
    <name type="scientific">Satyrvirus sp</name>
    <dbReference type="NCBI Taxonomy" id="2487771"/>
    <lineage>
        <taxon>Viruses</taxon>
        <taxon>Varidnaviria</taxon>
        <taxon>Bamfordvirae</taxon>
        <taxon>Nucleocytoviricota</taxon>
        <taxon>Megaviricetes</taxon>
        <taxon>Imitervirales</taxon>
        <taxon>Mimiviridae</taxon>
        <taxon>Megamimivirinae</taxon>
    </lineage>
</organism>
<feature type="compositionally biased region" description="Basic and acidic residues" evidence="1">
    <location>
        <begin position="468"/>
        <end position="478"/>
    </location>
</feature>
<dbReference type="EMBL" id="MK072437">
    <property type="protein sequence ID" value="AYV84938.1"/>
    <property type="molecule type" value="Genomic_DNA"/>
</dbReference>
<evidence type="ECO:0000256" key="1">
    <source>
        <dbReference type="SAM" id="MobiDB-lite"/>
    </source>
</evidence>
<feature type="region of interest" description="Disordered" evidence="1">
    <location>
        <begin position="1"/>
        <end position="31"/>
    </location>
</feature>
<feature type="region of interest" description="Disordered" evidence="1">
    <location>
        <begin position="240"/>
        <end position="434"/>
    </location>
</feature>
<feature type="compositionally biased region" description="Low complexity" evidence="1">
    <location>
        <begin position="243"/>
        <end position="254"/>
    </location>
</feature>
<feature type="compositionally biased region" description="Acidic residues" evidence="1">
    <location>
        <begin position="288"/>
        <end position="314"/>
    </location>
</feature>
<protein>
    <submittedName>
        <fullName evidence="2">Uncharacterized protein</fullName>
    </submittedName>
</protein>
<proteinExistence type="predicted"/>
<gene>
    <name evidence="2" type="ORF">Satyrvirus1_24</name>
</gene>
<sequence>MSGNNGRGNGRNWSQGQGQNQRAQRAERAAPMKIPKDQQTYNVNVGGGKSDYVKNHGTDLVIDSSMRSLLCFLEEHLFSLQKQKSDNLGDNMQNVSRMLKDVTAFQKFLEQWIAFVFKEILPEDCDDYKSQSVHALGCKVNENRHTGGTYEYCWFYSGRPNVPDHIIETNTMTLDNARCMHLVHQIHSRLDKVVRKFYDPGFDTSKQDKEVIEFVESWVKAFREMLTISQEMDPHIEKFLKDSSSNSSNSSNRSAPRNRGQPVQKTKPQKPLHIGGRFEALSKLDEHAENEEEVCAEEADEAEVEAEVEAEAVEADTGKAECEEKSAPKSDQKSDPKSDPKLDPKFVKPTSRTKFSPKDKIPLNHLVSGRGTLKGNNGEEIPMVRESKPKTPAQRAPKTSGKNQDPPKEEQFPGMPAPQPALVPLPRPLPEKEKKLNDREAELKAKEEEFKAKEEEFKRRIMELEAKEKLLKTEKSEQTVETTAEPAGTTDSTDSWENAPLPGQVMAQIESTVEPAVEPPVESEVSSDKKESPKRNAKGKRQFPKNRSKKDNDMTVVEVSDNSAAAEL</sequence>
<feature type="compositionally biased region" description="Low complexity" evidence="1">
    <location>
        <begin position="510"/>
        <end position="524"/>
    </location>
</feature>
<feature type="compositionally biased region" description="Basic residues" evidence="1">
    <location>
        <begin position="535"/>
        <end position="548"/>
    </location>
</feature>
<name>A0A3G5ACH2_9VIRU</name>
<evidence type="ECO:0000313" key="2">
    <source>
        <dbReference type="EMBL" id="AYV84938.1"/>
    </source>
</evidence>